<reference evidence="1" key="1">
    <citation type="submission" date="2023-07" db="EMBL/GenBank/DDBJ databases">
        <title>Black Yeasts Isolated from many extreme environments.</title>
        <authorList>
            <person name="Coleine C."/>
            <person name="Stajich J.E."/>
            <person name="Selbmann L."/>
        </authorList>
    </citation>
    <scope>NUCLEOTIDE SEQUENCE</scope>
    <source>
        <strain evidence="1">CCFEE 5714</strain>
    </source>
</reference>
<dbReference type="Proteomes" id="UP001281147">
    <property type="component" value="Unassembled WGS sequence"/>
</dbReference>
<sequence length="220" mass="25210">MANTNEPLDLGQSRNAIPTEPSNNMRTAAADAVFCTYELVEKIILALPPEDILLAAKVNKTTFSIVEESRAIRYRLYHGRFQTLPNDGMLNTDSWFVYFDLHFATIIIRRLGEVEVVSFIYLGAKGGLKIVAGRNRSVKFDVVMKDVGRIEFRDWAVQTIDVSRTVQLVRVTDVVGYLNRYHPPPKQLKARQKPVPRFDGPRDHKTMIEAYGMHGRKRFW</sequence>
<evidence type="ECO:0000313" key="1">
    <source>
        <dbReference type="EMBL" id="KAK3714636.1"/>
    </source>
</evidence>
<keyword evidence="2" id="KW-1185">Reference proteome</keyword>
<comment type="caution">
    <text evidence="1">The sequence shown here is derived from an EMBL/GenBank/DDBJ whole genome shotgun (WGS) entry which is preliminary data.</text>
</comment>
<proteinExistence type="predicted"/>
<dbReference type="EMBL" id="JAUTXU010000054">
    <property type="protein sequence ID" value="KAK3714636.1"/>
    <property type="molecule type" value="Genomic_DNA"/>
</dbReference>
<name>A0ACC3NCX6_9PEZI</name>
<accession>A0ACC3NCX6</accession>
<organism evidence="1 2">
    <name type="scientific">Vermiconidia calcicola</name>
    <dbReference type="NCBI Taxonomy" id="1690605"/>
    <lineage>
        <taxon>Eukaryota</taxon>
        <taxon>Fungi</taxon>
        <taxon>Dikarya</taxon>
        <taxon>Ascomycota</taxon>
        <taxon>Pezizomycotina</taxon>
        <taxon>Dothideomycetes</taxon>
        <taxon>Dothideomycetidae</taxon>
        <taxon>Mycosphaerellales</taxon>
        <taxon>Extremaceae</taxon>
        <taxon>Vermiconidia</taxon>
    </lineage>
</organism>
<protein>
    <submittedName>
        <fullName evidence="1">Uncharacterized protein</fullName>
    </submittedName>
</protein>
<evidence type="ECO:0000313" key="2">
    <source>
        <dbReference type="Proteomes" id="UP001281147"/>
    </source>
</evidence>
<gene>
    <name evidence="1" type="ORF">LTR37_007616</name>
</gene>